<evidence type="ECO:0000313" key="2">
    <source>
        <dbReference type="Proteomes" id="UP000018502"/>
    </source>
</evidence>
<proteinExistence type="predicted"/>
<name>A0A829M944_9MYCO</name>
<dbReference type="InterPro" id="IPR027417">
    <property type="entry name" value="P-loop_NTPase"/>
</dbReference>
<dbReference type="Proteomes" id="UP000018502">
    <property type="component" value="Unassembled WGS sequence"/>
</dbReference>
<dbReference type="SUPFAM" id="SSF52540">
    <property type="entry name" value="P-loop containing nucleoside triphosphate hydrolases"/>
    <property type="match status" value="1"/>
</dbReference>
<reference evidence="1 2" key="1">
    <citation type="journal article" date="2014" name="Emerg. Infect. Dis.">
        <title>High-level Relatedness among Mycobacterium abscessus subsp. massiliense Strains from Widely Separated Outbreaks.</title>
        <authorList>
            <person name="Tettelin H."/>
            <person name="Davidson R.M."/>
            <person name="Agrawal S."/>
            <person name="Aitken M.L."/>
            <person name="Shallom S."/>
            <person name="Hasan N.A."/>
            <person name="Strong M."/>
            <person name="Nogueira de Moura V.C."/>
            <person name="De Groote M.A."/>
            <person name="Duarte R.S."/>
            <person name="Hine E."/>
            <person name="Parankush S."/>
            <person name="Su Q."/>
            <person name="Daugherty S.C."/>
            <person name="Fraser C.M."/>
            <person name="Brown-Elliott B.A."/>
            <person name="Wallace R.J.Jr."/>
            <person name="Holland S.M."/>
            <person name="Sampaio E.P."/>
            <person name="Olivier K.N."/>
            <person name="Jackson M."/>
            <person name="Zelazny A.M."/>
        </authorList>
    </citation>
    <scope>NUCLEOTIDE SEQUENCE [LARGE SCALE GENOMIC DNA]</scope>
    <source>
        <strain evidence="1 2">MAB_091912_2446</strain>
    </source>
</reference>
<dbReference type="AlphaFoldDB" id="A0A829M944"/>
<evidence type="ECO:0000313" key="1">
    <source>
        <dbReference type="EMBL" id="ESV61587.1"/>
    </source>
</evidence>
<comment type="caution">
    <text evidence="1">The sequence shown here is derived from an EMBL/GenBank/DDBJ whole genome shotgun (WGS) entry which is preliminary data.</text>
</comment>
<protein>
    <submittedName>
        <fullName evidence="1">Uncharacterized protein</fullName>
    </submittedName>
</protein>
<sequence length="92" mass="9618">MTAEPAPLGEGIAEHFGFAIAGVRVGDGEMLDLPGAGSVIAVVGANNAGKSTFLRQLQEILAWHGLTKEMTPALLRKSRSHGLVRSKISPRG</sequence>
<dbReference type="EMBL" id="AYTF01000002">
    <property type="protein sequence ID" value="ESV61587.1"/>
    <property type="molecule type" value="Genomic_DNA"/>
</dbReference>
<accession>A0A829M944</accession>
<organism evidence="1 2">
    <name type="scientific">Mycobacteroides abscessus MAB_091912_2446</name>
    <dbReference type="NCBI Taxonomy" id="1335414"/>
    <lineage>
        <taxon>Bacteria</taxon>
        <taxon>Bacillati</taxon>
        <taxon>Actinomycetota</taxon>
        <taxon>Actinomycetes</taxon>
        <taxon>Mycobacteriales</taxon>
        <taxon>Mycobacteriaceae</taxon>
        <taxon>Mycobacteroides</taxon>
        <taxon>Mycobacteroides abscessus</taxon>
    </lineage>
</organism>
<gene>
    <name evidence="1" type="ORF">L833_3982</name>
</gene>
<dbReference type="CDD" id="cd00267">
    <property type="entry name" value="ABC_ATPase"/>
    <property type="match status" value="1"/>
</dbReference>